<dbReference type="Gene3D" id="3.40.190.10">
    <property type="entry name" value="Periplasmic binding protein-like II"/>
    <property type="match status" value="1"/>
</dbReference>
<dbReference type="EMBL" id="LKHP01000001">
    <property type="protein sequence ID" value="KRQ88064.1"/>
    <property type="molecule type" value="Genomic_DNA"/>
</dbReference>
<dbReference type="AlphaFoldDB" id="A0A0R3JWW8"/>
<gene>
    <name evidence="1" type="ORF">ABG79_00231</name>
</gene>
<dbReference type="Proteomes" id="UP000052015">
    <property type="component" value="Unassembled WGS sequence"/>
</dbReference>
<dbReference type="Pfam" id="PF01547">
    <property type="entry name" value="SBP_bac_1"/>
    <property type="match status" value="1"/>
</dbReference>
<accession>A0A0R3JWW8</accession>
<evidence type="ECO:0000313" key="1">
    <source>
        <dbReference type="EMBL" id="KRQ88064.1"/>
    </source>
</evidence>
<dbReference type="PANTHER" id="PTHR43649">
    <property type="entry name" value="ARABINOSE-BINDING PROTEIN-RELATED"/>
    <property type="match status" value="1"/>
</dbReference>
<organism evidence="1 2">
    <name type="scientific">Caloramator mitchellensis</name>
    <dbReference type="NCBI Taxonomy" id="908809"/>
    <lineage>
        <taxon>Bacteria</taxon>
        <taxon>Bacillati</taxon>
        <taxon>Bacillota</taxon>
        <taxon>Clostridia</taxon>
        <taxon>Eubacteriales</taxon>
        <taxon>Clostridiaceae</taxon>
        <taxon>Caloramator</taxon>
    </lineage>
</organism>
<proteinExistence type="predicted"/>
<dbReference type="InterPro" id="IPR050490">
    <property type="entry name" value="Bact_solute-bd_prot1"/>
</dbReference>
<dbReference type="SUPFAM" id="SSF53850">
    <property type="entry name" value="Periplasmic binding protein-like II"/>
    <property type="match status" value="1"/>
</dbReference>
<comment type="caution">
    <text evidence="1">The sequence shown here is derived from an EMBL/GenBank/DDBJ whole genome shotgun (WGS) entry which is preliminary data.</text>
</comment>
<evidence type="ECO:0000313" key="2">
    <source>
        <dbReference type="Proteomes" id="UP000052015"/>
    </source>
</evidence>
<dbReference type="InterPro" id="IPR006059">
    <property type="entry name" value="SBP"/>
</dbReference>
<keyword evidence="2" id="KW-1185">Reference proteome</keyword>
<dbReference type="STRING" id="908809.ABG79_00231"/>
<reference evidence="1 2" key="1">
    <citation type="submission" date="2015-09" db="EMBL/GenBank/DDBJ databases">
        <title>Draft genome sequence of a Caloramator mitchellensis, a moderate thermophile from the Great Artesian Basin of Australia.</title>
        <authorList>
            <person name="Patel B.K."/>
        </authorList>
    </citation>
    <scope>NUCLEOTIDE SEQUENCE [LARGE SCALE GENOMIC DNA]</scope>
    <source>
        <strain evidence="1 2">VF08</strain>
    </source>
</reference>
<name>A0A0R3JWW8_CALMK</name>
<sequence length="448" mass="50411">MINHLYFFIMIFEFYSKSLNKRFANLYESGDEMKKLLSILLVLVFLFNFTSCKKKSGENKEEGKKIKVAIMYPEEQIGSVYKDIVDEYKKLNKDVEVELVMDFSDESKINDSVTKGNYDIIAVKRSQLIELAKSGLIEDLSDFSEKNELNKKLYPINLAYGKYNSKIYGIGDLPLTVEWFYNKGIFEKYGLKEPKTLKDLTNISQKLNSKDIIPISVGAMDRWTLDLLFGSISCQTTGIQELTESYGADKDSFVNIPGIDEAFNVYEKLVKSSIKKNSIDINFMQSVDDFVKGKAAILPALSATKEIIDSKKSSGFDYGVFESPISFTNVPVSKISASGGQILVIPSKSTNKEEAEKLMNFIFSDEAQKLLVEKGYISPVISSNKGETSISKTIMSHIEMTDDNSGMLIDNLSLKMSDALGIVLSDMIEGRVKSNEAWNRVLKITFQK</sequence>
<protein>
    <submittedName>
        <fullName evidence="1">Bacterial extracellular solute-binding protein</fullName>
    </submittedName>
</protein>